<dbReference type="Proteomes" id="UP000472580">
    <property type="component" value="Unassembled WGS sequence"/>
</dbReference>
<gene>
    <name evidence="1" type="ORF">E5987_05990</name>
</gene>
<dbReference type="RefSeq" id="WP_160335189.1">
    <property type="nucleotide sequence ID" value="NZ_CALPCR010000002.1"/>
</dbReference>
<dbReference type="AlphaFoldDB" id="A0A6L6YJ35"/>
<accession>A0A6L6YJ35</accession>
<organism evidence="1 2">
    <name type="scientific">Parasutterella muris</name>
    <dbReference type="NCBI Taxonomy" id="2565572"/>
    <lineage>
        <taxon>Bacteria</taxon>
        <taxon>Pseudomonadati</taxon>
        <taxon>Pseudomonadota</taxon>
        <taxon>Betaproteobacteria</taxon>
        <taxon>Burkholderiales</taxon>
        <taxon>Sutterellaceae</taxon>
        <taxon>Parasutterella</taxon>
    </lineage>
</organism>
<comment type="caution">
    <text evidence="1">The sequence shown here is derived from an EMBL/GenBank/DDBJ whole genome shotgun (WGS) entry which is preliminary data.</text>
</comment>
<reference evidence="1 2" key="1">
    <citation type="submission" date="2019-12" db="EMBL/GenBank/DDBJ databases">
        <title>Microbes associate with the intestines of laboratory mice.</title>
        <authorList>
            <person name="Navarre W."/>
            <person name="Wong E."/>
        </authorList>
    </citation>
    <scope>NUCLEOTIDE SEQUENCE [LARGE SCALE GENOMIC DNA]</scope>
    <source>
        <strain evidence="1 2">NM82_D38</strain>
    </source>
</reference>
<protein>
    <submittedName>
        <fullName evidence="1">Uncharacterized protein</fullName>
    </submittedName>
</protein>
<sequence>MQKVELTKQEALLVMRMLNYFLIAQSNNATHKSDVAGAKDLKNTLFRQIMAIDESKEQVSKSTKQD</sequence>
<dbReference type="EMBL" id="WSRP01000015">
    <property type="protein sequence ID" value="MVX56759.1"/>
    <property type="molecule type" value="Genomic_DNA"/>
</dbReference>
<evidence type="ECO:0000313" key="1">
    <source>
        <dbReference type="EMBL" id="MVX56759.1"/>
    </source>
</evidence>
<keyword evidence="2" id="KW-1185">Reference proteome</keyword>
<proteinExistence type="predicted"/>
<name>A0A6L6YJ35_9BURK</name>
<evidence type="ECO:0000313" key="2">
    <source>
        <dbReference type="Proteomes" id="UP000472580"/>
    </source>
</evidence>